<evidence type="ECO:0000256" key="7">
    <source>
        <dbReference type="ARBA" id="ARBA00023136"/>
    </source>
</evidence>
<dbReference type="InterPro" id="IPR013657">
    <property type="entry name" value="SCL35B1-4/HUT1"/>
</dbReference>
<proteinExistence type="inferred from homology"/>
<keyword evidence="4" id="KW-0050">Antiport</keyword>
<comment type="similarity">
    <text evidence="2">Belongs to the nucleotide-sugar transporter family. UDP-galactose:UMP antiporter (TC 2.A.7.11) subfamily.</text>
</comment>
<comment type="subcellular location">
    <subcellularLocation>
        <location evidence="1">Membrane</location>
        <topology evidence="1">Multi-pass membrane protein</topology>
    </subcellularLocation>
</comment>
<evidence type="ECO:0000256" key="1">
    <source>
        <dbReference type="ARBA" id="ARBA00004141"/>
    </source>
</evidence>
<keyword evidence="5 8" id="KW-0812">Transmembrane</keyword>
<evidence type="ECO:0000313" key="11">
    <source>
        <dbReference type="RefSeq" id="XP_010515514.1"/>
    </source>
</evidence>
<evidence type="ECO:0000256" key="2">
    <source>
        <dbReference type="ARBA" id="ARBA00008349"/>
    </source>
</evidence>
<dbReference type="PANTHER" id="PTHR10778">
    <property type="entry name" value="SOLUTE CARRIER FAMILY 35 MEMBER B"/>
    <property type="match status" value="1"/>
</dbReference>
<evidence type="ECO:0000256" key="6">
    <source>
        <dbReference type="ARBA" id="ARBA00022989"/>
    </source>
</evidence>
<keyword evidence="6 8" id="KW-1133">Transmembrane helix</keyword>
<evidence type="ECO:0000256" key="4">
    <source>
        <dbReference type="ARBA" id="ARBA00022449"/>
    </source>
</evidence>
<evidence type="ECO:0000313" key="9">
    <source>
        <dbReference type="Proteomes" id="UP000694864"/>
    </source>
</evidence>
<dbReference type="Pfam" id="PF08449">
    <property type="entry name" value="UAA"/>
    <property type="match status" value="1"/>
</dbReference>
<keyword evidence="9" id="KW-1185">Reference proteome</keyword>
<dbReference type="Proteomes" id="UP000694864">
    <property type="component" value="Chromosome 6"/>
</dbReference>
<evidence type="ECO:0000313" key="10">
    <source>
        <dbReference type="RefSeq" id="XP_010515513.1"/>
    </source>
</evidence>
<evidence type="ECO:0000256" key="5">
    <source>
        <dbReference type="ARBA" id="ARBA00022692"/>
    </source>
</evidence>
<evidence type="ECO:0000313" key="12">
    <source>
        <dbReference type="RefSeq" id="XP_010515515.1"/>
    </source>
</evidence>
<dbReference type="RefSeq" id="XP_010515514.1">
    <property type="nucleotide sequence ID" value="XM_010517212.2"/>
</dbReference>
<evidence type="ECO:0000256" key="8">
    <source>
        <dbReference type="SAM" id="Phobius"/>
    </source>
</evidence>
<reference evidence="10 11" key="3">
    <citation type="submission" date="2025-05" db="UniProtKB">
        <authorList>
            <consortium name="RefSeq"/>
        </authorList>
    </citation>
    <scope>IDENTIFICATION</scope>
    <source>
        <tissue evidence="10 11">Leaf</tissue>
    </source>
</reference>
<dbReference type="GeneID" id="104791356"/>
<sequence length="137" mass="15481">MTTTLNFDASDPFVLLESTAYVAHSYHGLFVDRRLTTTAVYACALLAIKKVLNPVAPVYKYCLISVTNILTTTCQYEALKYVSFPVQTLIKCAEMIHVIVWGTLIMQKKYKGFDYLEAFLVTLGCSVFILFSGRRRC</sequence>
<evidence type="ECO:0000256" key="3">
    <source>
        <dbReference type="ARBA" id="ARBA00022448"/>
    </source>
</evidence>
<dbReference type="RefSeq" id="XP_010515513.1">
    <property type="nucleotide sequence ID" value="XM_010517211.2"/>
</dbReference>
<organism evidence="9 12">
    <name type="scientific">Camelina sativa</name>
    <name type="common">False flax</name>
    <name type="synonym">Myagrum sativum</name>
    <dbReference type="NCBI Taxonomy" id="90675"/>
    <lineage>
        <taxon>Eukaryota</taxon>
        <taxon>Viridiplantae</taxon>
        <taxon>Streptophyta</taxon>
        <taxon>Embryophyta</taxon>
        <taxon>Tracheophyta</taxon>
        <taxon>Spermatophyta</taxon>
        <taxon>Magnoliopsida</taxon>
        <taxon>eudicotyledons</taxon>
        <taxon>Gunneridae</taxon>
        <taxon>Pentapetalae</taxon>
        <taxon>rosids</taxon>
        <taxon>malvids</taxon>
        <taxon>Brassicales</taxon>
        <taxon>Brassicaceae</taxon>
        <taxon>Camelineae</taxon>
        <taxon>Camelina</taxon>
    </lineage>
</organism>
<protein>
    <submittedName>
        <fullName evidence="10 11">UDP-galactose/UDP-glucose transporter 5-like isoform X1</fullName>
    </submittedName>
</protein>
<dbReference type="RefSeq" id="XP_010515515.1">
    <property type="nucleotide sequence ID" value="XM_010517213.2"/>
</dbReference>
<keyword evidence="3" id="KW-0813">Transport</keyword>
<reference evidence="9" key="1">
    <citation type="journal article" date="1997" name="Nucleic Acids Res.">
        <title>tRNAscan-SE: a program for improved detection of transfer RNA genes in genomic sequence.</title>
        <authorList>
            <person name="Lowe T.M."/>
            <person name="Eddy S.R."/>
        </authorList>
    </citation>
    <scope>NUCLEOTIDE SEQUENCE [LARGE SCALE GENOMIC DNA]</scope>
    <source>
        <strain evidence="9">r\DH55</strain>
    </source>
</reference>
<accession>A0ABM0ZGS5</accession>
<keyword evidence="7 8" id="KW-0472">Membrane</keyword>
<name>A0ABM0ZGS5_CAMSA</name>
<dbReference type="PANTHER" id="PTHR10778:SF13">
    <property type="entry name" value="ADENOSINE 3'-PHOSPHO 5'-PHOSPHOSULFATE TRANSPORTER 1"/>
    <property type="match status" value="1"/>
</dbReference>
<feature type="transmembrane region" description="Helical" evidence="8">
    <location>
        <begin position="115"/>
        <end position="133"/>
    </location>
</feature>
<reference evidence="9" key="2">
    <citation type="journal article" date="2014" name="Nat. Commun.">
        <title>The emerging biofuel crop Camelina sativa retains a highly undifferentiated hexaploid genome structure.</title>
        <authorList>
            <person name="Kagale S."/>
            <person name="Koh C."/>
            <person name="Nixon J."/>
            <person name="Bollina V."/>
            <person name="Clarke W.E."/>
            <person name="Tuteja R."/>
            <person name="Spillane C."/>
            <person name="Robinson S.J."/>
            <person name="Links M.G."/>
            <person name="Clarke C."/>
            <person name="Higgins E.E."/>
            <person name="Huebert T."/>
            <person name="Sharpe A.G."/>
            <person name="Parkin I.A."/>
        </authorList>
    </citation>
    <scope>NUCLEOTIDE SEQUENCE [LARGE SCALE GENOMIC DNA]</scope>
    <source>
        <strain evidence="9">r\DH55</strain>
    </source>
</reference>
<gene>
    <name evidence="10 11 12" type="primary">LOC104791356</name>
</gene>